<name>A0A251NE16_PRUPE</name>
<protein>
    <recommendedName>
        <fullName evidence="3">RCC1-like domain-containing protein</fullName>
    </recommendedName>
</protein>
<accession>A0A251NE16</accession>
<dbReference type="InterPro" id="IPR051210">
    <property type="entry name" value="Ub_ligase/GEF_domain"/>
</dbReference>
<evidence type="ECO:0000313" key="4">
    <source>
        <dbReference type="EMBL" id="ONH96869.1"/>
    </source>
</evidence>
<dbReference type="PROSITE" id="PS50012">
    <property type="entry name" value="RCC1_3"/>
    <property type="match status" value="7"/>
</dbReference>
<feature type="repeat" description="RCC1" evidence="2">
    <location>
        <begin position="288"/>
        <end position="335"/>
    </location>
</feature>
<dbReference type="PROSITE" id="PS00626">
    <property type="entry name" value="RCC1_2"/>
    <property type="match status" value="1"/>
</dbReference>
<evidence type="ECO:0000313" key="5">
    <source>
        <dbReference type="Proteomes" id="UP000006882"/>
    </source>
</evidence>
<dbReference type="Gene3D" id="2.130.10.30">
    <property type="entry name" value="Regulator of chromosome condensation 1/beta-lactamase-inhibitor protein II"/>
    <property type="match status" value="2"/>
</dbReference>
<dbReference type="STRING" id="3760.A0A251NE16"/>
<dbReference type="PANTHER" id="PTHR22870">
    <property type="entry name" value="REGULATOR OF CHROMOSOME CONDENSATION"/>
    <property type="match status" value="1"/>
</dbReference>
<evidence type="ECO:0000259" key="3">
    <source>
        <dbReference type="Pfam" id="PF25390"/>
    </source>
</evidence>
<dbReference type="AlphaFoldDB" id="A0A251NE16"/>
<feature type="repeat" description="RCC1" evidence="2">
    <location>
        <begin position="30"/>
        <end position="85"/>
    </location>
</feature>
<dbReference type="Proteomes" id="UP000006882">
    <property type="component" value="Chromosome G7"/>
</dbReference>
<evidence type="ECO:0000256" key="1">
    <source>
        <dbReference type="ARBA" id="ARBA00022737"/>
    </source>
</evidence>
<feature type="repeat" description="RCC1" evidence="2">
    <location>
        <begin position="395"/>
        <end position="446"/>
    </location>
</feature>
<feature type="repeat" description="RCC1" evidence="2">
    <location>
        <begin position="345"/>
        <end position="394"/>
    </location>
</feature>
<evidence type="ECO:0000256" key="2">
    <source>
        <dbReference type="PROSITE-ProRule" id="PRU00235"/>
    </source>
</evidence>
<organism evidence="4 5">
    <name type="scientific">Prunus persica</name>
    <name type="common">Peach</name>
    <name type="synonym">Amygdalus persica</name>
    <dbReference type="NCBI Taxonomy" id="3760"/>
    <lineage>
        <taxon>Eukaryota</taxon>
        <taxon>Viridiplantae</taxon>
        <taxon>Streptophyta</taxon>
        <taxon>Embryophyta</taxon>
        <taxon>Tracheophyta</taxon>
        <taxon>Spermatophyta</taxon>
        <taxon>Magnoliopsida</taxon>
        <taxon>eudicotyledons</taxon>
        <taxon>Gunneridae</taxon>
        <taxon>Pentapetalae</taxon>
        <taxon>rosids</taxon>
        <taxon>fabids</taxon>
        <taxon>Rosales</taxon>
        <taxon>Rosaceae</taxon>
        <taxon>Amygdaloideae</taxon>
        <taxon>Amygdaleae</taxon>
        <taxon>Prunus</taxon>
    </lineage>
</organism>
<dbReference type="PRINTS" id="PR00633">
    <property type="entry name" value="RCCNDNSATION"/>
</dbReference>
<sequence>MPGVGSLVKGPRAVNVIIQRLQRCMSSTTGAVMSFGDGSHGALGLPTSLMGLGVDAYEPIRVPSLPSDVTSVTAGHYHSLAVTSQGQLWAWGRDLEAQLGRGLPSPRDSWNEPKKVAGLDQVNVCAAFASGVVSAAIGDDGSLWVWGKSKRGQLGLGNQVTESVVPSRVEALAGEKIIKVSFGWGHALALTEDGKLFGWGYSADGRLGSITESLGTSLLESRGDLNNRELSSSTLEAAEKLVLEGMAKENNMPIIWEPSLVRELHSVDVVDIACGFDHSLILCVSGDGTLLSCGSNVYGQLGREKQDLGLFPVDISFRPTYIASGLGHSLAICQVPSSNVIGGAEGIVTWGWNQSSQLGRGGSENIPLVIEGLEGEIPVTVSGGRVHSIALTSKGEVWVWGCGKNGRLGLGSSCDEAEPILLDFVEGCQVLQAVSGFDHNLVLIAE</sequence>
<dbReference type="PANTHER" id="PTHR22870:SF365">
    <property type="entry name" value="REGULATOR OF CHROMOSOME CONDENSATION (CELL CYCLE REGULATORY PROTEIN)-RELATED"/>
    <property type="match status" value="1"/>
</dbReference>
<keyword evidence="5" id="KW-1185">Reference proteome</keyword>
<dbReference type="Gramene" id="ONH96869">
    <property type="protein sequence ID" value="ONH96869"/>
    <property type="gene ID" value="PRUPE_7G156600"/>
</dbReference>
<dbReference type="InterPro" id="IPR009091">
    <property type="entry name" value="RCC1/BLIP-II"/>
</dbReference>
<feature type="repeat" description="RCC1" evidence="2">
    <location>
        <begin position="141"/>
        <end position="193"/>
    </location>
</feature>
<feature type="domain" description="RCC1-like" evidence="3">
    <location>
        <begin position="32"/>
        <end position="441"/>
    </location>
</feature>
<keyword evidence="1" id="KW-0677">Repeat</keyword>
<gene>
    <name evidence="4" type="ORF">PRUPE_7G156600</name>
</gene>
<feature type="repeat" description="RCC1" evidence="2">
    <location>
        <begin position="194"/>
        <end position="285"/>
    </location>
</feature>
<reference evidence="4 5" key="1">
    <citation type="journal article" date="2013" name="Nat. Genet.">
        <title>The high-quality draft genome of peach (Prunus persica) identifies unique patterns of genetic diversity, domestication and genome evolution.</title>
        <authorList>
            <consortium name="International Peach Genome Initiative"/>
            <person name="Verde I."/>
            <person name="Abbott A.G."/>
            <person name="Scalabrin S."/>
            <person name="Jung S."/>
            <person name="Shu S."/>
            <person name="Marroni F."/>
            <person name="Zhebentyayeva T."/>
            <person name="Dettori M.T."/>
            <person name="Grimwood J."/>
            <person name="Cattonaro F."/>
            <person name="Zuccolo A."/>
            <person name="Rossini L."/>
            <person name="Jenkins J."/>
            <person name="Vendramin E."/>
            <person name="Meisel L.A."/>
            <person name="Decroocq V."/>
            <person name="Sosinski B."/>
            <person name="Prochnik S."/>
            <person name="Mitros T."/>
            <person name="Policriti A."/>
            <person name="Cipriani G."/>
            <person name="Dondini L."/>
            <person name="Ficklin S."/>
            <person name="Goodstein D.M."/>
            <person name="Xuan P."/>
            <person name="Del Fabbro C."/>
            <person name="Aramini V."/>
            <person name="Copetti D."/>
            <person name="Gonzalez S."/>
            <person name="Horner D.S."/>
            <person name="Falchi R."/>
            <person name="Lucas S."/>
            <person name="Mica E."/>
            <person name="Maldonado J."/>
            <person name="Lazzari B."/>
            <person name="Bielenberg D."/>
            <person name="Pirona R."/>
            <person name="Miculan M."/>
            <person name="Barakat A."/>
            <person name="Testolin R."/>
            <person name="Stella A."/>
            <person name="Tartarini S."/>
            <person name="Tonutti P."/>
            <person name="Arus P."/>
            <person name="Orellana A."/>
            <person name="Wells C."/>
            <person name="Main D."/>
            <person name="Vizzotto G."/>
            <person name="Silva H."/>
            <person name="Salamini F."/>
            <person name="Schmutz J."/>
            <person name="Morgante M."/>
            <person name="Rokhsar D.S."/>
        </authorList>
    </citation>
    <scope>NUCLEOTIDE SEQUENCE [LARGE SCALE GENOMIC DNA]</scope>
    <source>
        <strain evidence="5">cv. Nemared</strain>
    </source>
</reference>
<dbReference type="OrthoDB" id="8068875at2759"/>
<feature type="repeat" description="RCC1" evidence="2">
    <location>
        <begin position="86"/>
        <end position="140"/>
    </location>
</feature>
<dbReference type="SUPFAM" id="SSF50985">
    <property type="entry name" value="RCC1/BLIP-II"/>
    <property type="match status" value="1"/>
</dbReference>
<dbReference type="InterPro" id="IPR058923">
    <property type="entry name" value="RCC1-like_dom"/>
</dbReference>
<dbReference type="Pfam" id="PF25390">
    <property type="entry name" value="WD40_RLD"/>
    <property type="match status" value="1"/>
</dbReference>
<proteinExistence type="predicted"/>
<dbReference type="InterPro" id="IPR000408">
    <property type="entry name" value="Reg_chr_condens"/>
</dbReference>
<dbReference type="EMBL" id="CM007657">
    <property type="protein sequence ID" value="ONH96869.1"/>
    <property type="molecule type" value="Genomic_DNA"/>
</dbReference>